<dbReference type="GO" id="GO:0004197">
    <property type="term" value="F:cysteine-type endopeptidase activity"/>
    <property type="evidence" value="ECO:0007669"/>
    <property type="project" value="InterPro"/>
</dbReference>
<sequence>MSHLSPDRVHALIVGIERYDAGHSWDLPGPARDALAFHSLLRSAGVPDSRLRLHLAPLEGFAPGIPYAGADHATLRRTLVHELSPAQGDVLWVWWGGHGVLDRSGHTRLLCADATTGDKVSIDLESALDRYTSDAVASLTDQLWIVDACETFEEDLDFRDPLPPDALPGGHRTLAHRQIVLRAAGRGREAANDPVRATGLFSEIVLGLLAERAADLPALPDPEEFFPVVRAKVEELRAAHRTAQDPEILLRSPGRTEVLPPATSQAPATSQPATSQAPAPQAPAPQAPAPQAPAAPQLPARSPLPRAVDALLAYPLMADPAERQTVVGQLSPALTGTLPRHTKARTDVTGILTALRRRGPAALQELYDAVVAVDDDPTLAAELEASLRELTPRKDEPGRSA</sequence>
<dbReference type="EMBL" id="JACEHE010000010">
    <property type="protein sequence ID" value="MBA2947582.1"/>
    <property type="molecule type" value="Genomic_DNA"/>
</dbReference>
<evidence type="ECO:0000313" key="5">
    <source>
        <dbReference type="Proteomes" id="UP000545761"/>
    </source>
</evidence>
<feature type="compositionally biased region" description="Low complexity" evidence="1">
    <location>
        <begin position="259"/>
        <end position="279"/>
    </location>
</feature>
<evidence type="ECO:0000313" key="4">
    <source>
        <dbReference type="EMBL" id="MBA2947582.1"/>
    </source>
</evidence>
<dbReference type="Pfam" id="PF19956">
    <property type="entry name" value="EAD2"/>
    <property type="match status" value="1"/>
</dbReference>
<dbReference type="InterPro" id="IPR011600">
    <property type="entry name" value="Pept_C14_caspase"/>
</dbReference>
<feature type="region of interest" description="Disordered" evidence="1">
    <location>
        <begin position="244"/>
        <end position="301"/>
    </location>
</feature>
<name>A0A7W0I9N7_9ACTN</name>
<dbReference type="Gene3D" id="3.40.50.1460">
    <property type="match status" value="1"/>
</dbReference>
<proteinExistence type="predicted"/>
<feature type="domain" description="Peptidase C14 caspase" evidence="2">
    <location>
        <begin position="9"/>
        <end position="248"/>
    </location>
</feature>
<dbReference type="InterPro" id="IPR045431">
    <property type="entry name" value="EAD2"/>
</dbReference>
<protein>
    <submittedName>
        <fullName evidence="4">Caspase family protein</fullName>
    </submittedName>
</protein>
<reference evidence="4 5" key="1">
    <citation type="submission" date="2020-07" db="EMBL/GenBank/DDBJ databases">
        <title>Streptomyces isolated from Indian soil.</title>
        <authorList>
            <person name="Mandal S."/>
            <person name="Maiti P.K."/>
        </authorList>
    </citation>
    <scope>NUCLEOTIDE SEQUENCE [LARGE SCALE GENOMIC DNA]</scope>
    <source>
        <strain evidence="4 5">PSKA28</strain>
    </source>
</reference>
<dbReference type="RefSeq" id="WP_181658561.1">
    <property type="nucleotide sequence ID" value="NZ_JACEHE010000010.1"/>
</dbReference>
<comment type="caution">
    <text evidence="4">The sequence shown here is derived from an EMBL/GenBank/DDBJ whole genome shotgun (WGS) entry which is preliminary data.</text>
</comment>
<feature type="compositionally biased region" description="Pro residues" evidence="1">
    <location>
        <begin position="280"/>
        <end position="293"/>
    </location>
</feature>
<dbReference type="AlphaFoldDB" id="A0A7W0I9N7"/>
<dbReference type="GO" id="GO:0006508">
    <property type="term" value="P:proteolysis"/>
    <property type="evidence" value="ECO:0007669"/>
    <property type="project" value="InterPro"/>
</dbReference>
<feature type="domain" description="Effector-associated" evidence="3">
    <location>
        <begin position="308"/>
        <end position="385"/>
    </location>
</feature>
<evidence type="ECO:0000259" key="3">
    <source>
        <dbReference type="Pfam" id="PF19956"/>
    </source>
</evidence>
<evidence type="ECO:0000259" key="2">
    <source>
        <dbReference type="Pfam" id="PF00656"/>
    </source>
</evidence>
<dbReference type="Pfam" id="PF00656">
    <property type="entry name" value="Peptidase_C14"/>
    <property type="match status" value="1"/>
</dbReference>
<evidence type="ECO:0000256" key="1">
    <source>
        <dbReference type="SAM" id="MobiDB-lite"/>
    </source>
</evidence>
<dbReference type="Proteomes" id="UP000545761">
    <property type="component" value="Unassembled WGS sequence"/>
</dbReference>
<accession>A0A7W0I9N7</accession>
<gene>
    <name evidence="4" type="ORF">H1D24_17655</name>
</gene>
<organism evidence="4 5">
    <name type="scientific">Streptomyces himalayensis subsp. himalayensis</name>
    <dbReference type="NCBI Taxonomy" id="2756131"/>
    <lineage>
        <taxon>Bacteria</taxon>
        <taxon>Bacillati</taxon>
        <taxon>Actinomycetota</taxon>
        <taxon>Actinomycetes</taxon>
        <taxon>Kitasatosporales</taxon>
        <taxon>Streptomycetaceae</taxon>
        <taxon>Streptomyces</taxon>
        <taxon>Streptomyces himalayensis</taxon>
    </lineage>
</organism>